<dbReference type="SUPFAM" id="SSF53187">
    <property type="entry name" value="Zn-dependent exopeptidases"/>
    <property type="match status" value="1"/>
</dbReference>
<comment type="caution">
    <text evidence="1">The sequence shown here is derived from an EMBL/GenBank/DDBJ whole genome shotgun (WGS) entry which is preliminary data.</text>
</comment>
<proteinExistence type="predicted"/>
<evidence type="ECO:0000313" key="2">
    <source>
        <dbReference type="Proteomes" id="UP001296873"/>
    </source>
</evidence>
<protein>
    <submittedName>
        <fullName evidence="1">N-formylglutamate deformylase</fullName>
    </submittedName>
</protein>
<dbReference type="Proteomes" id="UP001296873">
    <property type="component" value="Unassembled WGS sequence"/>
</dbReference>
<sequence length="349" mass="38532">MPASLAAAAPTARSVRAARYTTGLITVFATPTPEMAVAVGRPRTGAGVRARPAPLHPAARLVYHARRRPHADNPQADRGTYAPMVYKVVEGTGPLVVSMPHAGALTPEEIAERMTDAGRAAADSDWHVNRLYDFLATLEVPHIRSIYSRYVCDLNRPPAGSPLYEGAAPSRLCPTHSFDGEPIYQDGCEPDEDEIRSRWRDYWQPYHLALANLMLQAKDRYGVVVLLEAHTVRSQIPSLFEGTLPDFSIGTRGAASCAPELRERVAEVVRAAEGYSHTLDGRFQGGFITRSYGRPDEGTHALQVELAQRTYMQESPPWTYSNKGGGSVRPHLRRIVETMREWAEAHANR</sequence>
<dbReference type="InterPro" id="IPR010247">
    <property type="entry name" value="HutG_amidohyd"/>
</dbReference>
<dbReference type="EMBL" id="NRRL01000037">
    <property type="protein sequence ID" value="MBK1669079.1"/>
    <property type="molecule type" value="Genomic_DNA"/>
</dbReference>
<name>A0ABS1DGW4_9PROT</name>
<organism evidence="1 2">
    <name type="scientific">Rhodovibrio sodomensis</name>
    <dbReference type="NCBI Taxonomy" id="1088"/>
    <lineage>
        <taxon>Bacteria</taxon>
        <taxon>Pseudomonadati</taxon>
        <taxon>Pseudomonadota</taxon>
        <taxon>Alphaproteobacteria</taxon>
        <taxon>Rhodospirillales</taxon>
        <taxon>Rhodovibrionaceae</taxon>
        <taxon>Rhodovibrio</taxon>
    </lineage>
</organism>
<evidence type="ECO:0000313" key="1">
    <source>
        <dbReference type="EMBL" id="MBK1669079.1"/>
    </source>
</evidence>
<dbReference type="Pfam" id="PF05013">
    <property type="entry name" value="FGase"/>
    <property type="match status" value="1"/>
</dbReference>
<reference evidence="1 2" key="1">
    <citation type="journal article" date="2020" name="Microorganisms">
        <title>Osmotic Adaptation and Compatible Solute Biosynthesis of Phototrophic Bacteria as Revealed from Genome Analyses.</title>
        <authorList>
            <person name="Imhoff J.F."/>
            <person name="Rahn T."/>
            <person name="Kunzel S."/>
            <person name="Keller A."/>
            <person name="Neulinger S.C."/>
        </authorList>
    </citation>
    <scope>NUCLEOTIDE SEQUENCE [LARGE SCALE GENOMIC DNA]</scope>
    <source>
        <strain evidence="1 2">DSM 9895</strain>
    </source>
</reference>
<dbReference type="Gene3D" id="3.40.630.40">
    <property type="entry name" value="Zn-dependent exopeptidases"/>
    <property type="match status" value="1"/>
</dbReference>
<accession>A0ABS1DGW4</accession>
<dbReference type="NCBIfam" id="TIGR02017">
    <property type="entry name" value="hutG_amidohyd"/>
    <property type="match status" value="1"/>
</dbReference>
<dbReference type="InterPro" id="IPR007709">
    <property type="entry name" value="N-FG_amidohydro"/>
</dbReference>
<gene>
    <name evidence="1" type="primary">hutG</name>
    <name evidence="1" type="ORF">CKO28_13655</name>
</gene>
<keyword evidence="2" id="KW-1185">Reference proteome</keyword>